<gene>
    <name evidence="1" type="ORF">OM960_24995</name>
</gene>
<evidence type="ECO:0000313" key="2">
    <source>
        <dbReference type="Proteomes" id="UP001207582"/>
    </source>
</evidence>
<reference evidence="1 2" key="1">
    <citation type="submission" date="2022-10" db="EMBL/GenBank/DDBJ databases">
        <title>Defluviimonas sp. CAU 1641 isolated from mud.</title>
        <authorList>
            <person name="Kim W."/>
        </authorList>
    </citation>
    <scope>NUCLEOTIDE SEQUENCE [LARGE SCALE GENOMIC DNA]</scope>
    <source>
        <strain evidence="1 2">CAU 1641</strain>
    </source>
</reference>
<dbReference type="RefSeq" id="WP_264773901.1">
    <property type="nucleotide sequence ID" value="NZ_JAPDOG010000068.1"/>
</dbReference>
<sequence>MAKFLVAGILILGLYALQDSQKPGSSFRLTPASAPKIKASSAVSGIGASAAGLAGRIAN</sequence>
<evidence type="ECO:0000313" key="1">
    <source>
        <dbReference type="EMBL" id="MCW3784769.1"/>
    </source>
</evidence>
<name>A0ABT3JAR7_9RHOB</name>
<dbReference type="EMBL" id="JAPDOG010000068">
    <property type="protein sequence ID" value="MCW3784769.1"/>
    <property type="molecule type" value="Genomic_DNA"/>
</dbReference>
<proteinExistence type="predicted"/>
<dbReference type="Proteomes" id="UP001207582">
    <property type="component" value="Unassembled WGS sequence"/>
</dbReference>
<accession>A0ABT3JAR7</accession>
<keyword evidence="2" id="KW-1185">Reference proteome</keyword>
<comment type="caution">
    <text evidence="1">The sequence shown here is derived from an EMBL/GenBank/DDBJ whole genome shotgun (WGS) entry which is preliminary data.</text>
</comment>
<protein>
    <submittedName>
        <fullName evidence="1">Uncharacterized protein</fullName>
    </submittedName>
</protein>
<organism evidence="1 2">
    <name type="scientific">Defluviimonas salinarum</name>
    <dbReference type="NCBI Taxonomy" id="2992147"/>
    <lineage>
        <taxon>Bacteria</taxon>
        <taxon>Pseudomonadati</taxon>
        <taxon>Pseudomonadota</taxon>
        <taxon>Alphaproteobacteria</taxon>
        <taxon>Rhodobacterales</taxon>
        <taxon>Paracoccaceae</taxon>
        <taxon>Albidovulum</taxon>
    </lineage>
</organism>